<dbReference type="InterPro" id="IPR001544">
    <property type="entry name" value="Aminotrans_IV"/>
</dbReference>
<organism evidence="3 4">
    <name type="scientific">Sphingomonas desiccabilis</name>
    <dbReference type="NCBI Taxonomy" id="429134"/>
    <lineage>
        <taxon>Bacteria</taxon>
        <taxon>Pseudomonadati</taxon>
        <taxon>Pseudomonadota</taxon>
        <taxon>Alphaproteobacteria</taxon>
        <taxon>Sphingomonadales</taxon>
        <taxon>Sphingomonadaceae</taxon>
        <taxon>Sphingomonas</taxon>
    </lineage>
</organism>
<keyword evidence="4" id="KW-1185">Reference proteome</keyword>
<evidence type="ECO:0000313" key="4">
    <source>
        <dbReference type="Proteomes" id="UP000292347"/>
    </source>
</evidence>
<dbReference type="OrthoDB" id="9803598at2"/>
<dbReference type="GO" id="GO:0046820">
    <property type="term" value="F:4-amino-4-deoxychorismate synthase activity"/>
    <property type="evidence" value="ECO:0007669"/>
    <property type="project" value="TreeGrafter"/>
</dbReference>
<dbReference type="NCBIfam" id="TIGR00553">
    <property type="entry name" value="pabB"/>
    <property type="match status" value="1"/>
</dbReference>
<reference evidence="3 4" key="1">
    <citation type="submission" date="2019-01" db="EMBL/GenBank/DDBJ databases">
        <title>Sphingomonas mucosissima sp. nov. and Sphingomonas desiccabilis sp. nov., from biological soil crusts in the Colorado Plateau, USA.</title>
        <authorList>
            <person name="Zhu D."/>
        </authorList>
    </citation>
    <scope>NUCLEOTIDE SEQUENCE [LARGE SCALE GENOMIC DNA]</scope>
    <source>
        <strain evidence="3 4">CP1D</strain>
    </source>
</reference>
<evidence type="ECO:0000259" key="2">
    <source>
        <dbReference type="Pfam" id="PF00425"/>
    </source>
</evidence>
<keyword evidence="3" id="KW-0808">Transferase</keyword>
<keyword evidence="3" id="KW-0032">Aminotransferase</keyword>
<name>A0A4Q2IR46_9SPHN</name>
<dbReference type="PANTHER" id="PTHR11236:SF50">
    <property type="entry name" value="AMINODEOXYCHORISMATE SYNTHASE COMPONENT 1"/>
    <property type="match status" value="1"/>
</dbReference>
<dbReference type="InterPro" id="IPR043132">
    <property type="entry name" value="BCAT-like_C"/>
</dbReference>
<dbReference type="InterPro" id="IPR005801">
    <property type="entry name" value="ADC_synthase"/>
</dbReference>
<protein>
    <recommendedName>
        <fullName evidence="1">Probable branched-chain-amino-acid aminotransferase</fullName>
    </recommendedName>
</protein>
<dbReference type="GO" id="GO:0000162">
    <property type="term" value="P:L-tryptophan biosynthetic process"/>
    <property type="evidence" value="ECO:0007669"/>
    <property type="project" value="TreeGrafter"/>
</dbReference>
<dbReference type="Gene3D" id="3.60.120.10">
    <property type="entry name" value="Anthranilate synthase"/>
    <property type="match status" value="1"/>
</dbReference>
<feature type="domain" description="Chorismate-utilising enzyme C-terminal" evidence="2">
    <location>
        <begin position="120"/>
        <end position="374"/>
    </location>
</feature>
<dbReference type="InterPro" id="IPR036038">
    <property type="entry name" value="Aminotransferase-like"/>
</dbReference>
<dbReference type="Gene3D" id="3.30.470.10">
    <property type="match status" value="1"/>
</dbReference>
<dbReference type="SUPFAM" id="SSF56752">
    <property type="entry name" value="D-aminoacid aminotransferase-like PLP-dependent enzymes"/>
    <property type="match status" value="1"/>
</dbReference>
<dbReference type="Proteomes" id="UP000292347">
    <property type="component" value="Unassembled WGS sequence"/>
</dbReference>
<dbReference type="InterPro" id="IPR005802">
    <property type="entry name" value="ADC_synth_comp_1"/>
</dbReference>
<dbReference type="SUPFAM" id="SSF56322">
    <property type="entry name" value="ADC synthase"/>
    <property type="match status" value="1"/>
</dbReference>
<proteinExistence type="predicted"/>
<dbReference type="EMBL" id="SDPT01000003">
    <property type="protein sequence ID" value="RXZ30316.1"/>
    <property type="molecule type" value="Genomic_DNA"/>
</dbReference>
<dbReference type="PRINTS" id="PR00095">
    <property type="entry name" value="ANTSNTHASEI"/>
</dbReference>
<sequence>MLLHDAMPFVLLDDARPGGTARLYRNPRAIVQADTPEDVAPLLQALDDARQEGRAVAGFLRYEAGRVIEGMATAPAEALPLGWFGIFDAYERLDADALATLLPDPAGAWIGTPEPELDYARYAEAFDRVRRWIEAGDIYQANLTFRATAPVLGDPRALYAAIRPRAGAGHGALVWTGTEWLLSFSPELFFRIDGTTLSARPMKGTARRDRDPVRDAAAAAALAEDPKQRAENLMILDLLRNDIARVAVAGSVEVPERFVVERYPTVHQMVSSVRGVLAPGGSPARALAALFPCGSVTGAPKRRAMEVIEAVERSPRGIYTGAIGRIDANGDAAFNVAIRTLHLKPDADAATLGLGSGVVADSTSAAEWRECHDKARFLTSGQRRFDLIETMAFDPHHGISLLERHLERLKASARRLGFAFDRHAARNELQAATFRLEQPSRVRLLLSPTGAIAIEAGPLPPAPSEPVSVALVPLPVSPADFRLRYKTSDRAIYDGARQGTGCFDVAFVAPDGQVTEGSFTSVFVERDGLLHTPPLSAGLLPGVLRAELLGAGRAVEAVVRPADLAQGFYVGNAVRGLIRAQLVAEPPSPR</sequence>
<accession>A0A4Q2IR46</accession>
<dbReference type="Gene3D" id="3.20.10.10">
    <property type="entry name" value="D-amino Acid Aminotransferase, subunit A, domain 2"/>
    <property type="match status" value="1"/>
</dbReference>
<evidence type="ECO:0000313" key="3">
    <source>
        <dbReference type="EMBL" id="RXZ30316.1"/>
    </source>
</evidence>
<comment type="caution">
    <text evidence="3">The sequence shown here is derived from an EMBL/GenBank/DDBJ whole genome shotgun (WGS) entry which is preliminary data.</text>
</comment>
<dbReference type="AlphaFoldDB" id="A0A4Q2IR46"/>
<dbReference type="Pfam" id="PF01063">
    <property type="entry name" value="Aminotran_4"/>
    <property type="match status" value="1"/>
</dbReference>
<dbReference type="InterPro" id="IPR015890">
    <property type="entry name" value="Chorismate_C"/>
</dbReference>
<dbReference type="InterPro" id="IPR043131">
    <property type="entry name" value="BCAT-like_N"/>
</dbReference>
<dbReference type="PANTHER" id="PTHR11236">
    <property type="entry name" value="AMINOBENZOATE/ANTHRANILATE SYNTHASE"/>
    <property type="match status" value="1"/>
</dbReference>
<dbReference type="RefSeq" id="WP_129342706.1">
    <property type="nucleotide sequence ID" value="NZ_JACIDD010000003.1"/>
</dbReference>
<dbReference type="Pfam" id="PF00425">
    <property type="entry name" value="Chorismate_bind"/>
    <property type="match status" value="1"/>
</dbReference>
<dbReference type="InterPro" id="IPR019999">
    <property type="entry name" value="Anth_synth_I-like"/>
</dbReference>
<dbReference type="GO" id="GO:0009396">
    <property type="term" value="P:folic acid-containing compound biosynthetic process"/>
    <property type="evidence" value="ECO:0007669"/>
    <property type="project" value="InterPro"/>
</dbReference>
<evidence type="ECO:0000256" key="1">
    <source>
        <dbReference type="ARBA" id="ARBA00014472"/>
    </source>
</evidence>
<gene>
    <name evidence="3" type="primary">pabB</name>
    <name evidence="3" type="ORF">EO081_14025</name>
</gene>